<keyword evidence="2" id="KW-1185">Reference proteome</keyword>
<dbReference type="Pfam" id="PF04883">
    <property type="entry name" value="HK97-gp10_like"/>
    <property type="match status" value="1"/>
</dbReference>
<accession>A0ABU0DLU0</accession>
<dbReference type="Proteomes" id="UP001238467">
    <property type="component" value="Unassembled WGS sequence"/>
</dbReference>
<sequence>MKSTVKISGLREALKGLDQLKKSTQVGVLNRVLKKAAKPVEVAAKRDAPVDSGALKESIGTVIVRRNAGKSAFAAAMRGGESRQDAAAAARKANSAAAGRGASATVRVRATAPHAHLVEFGTVKMGAEPFLGPALRAERDDITKSIAADIEAEVAKTAKRIAARAAKKGTK</sequence>
<evidence type="ECO:0000313" key="1">
    <source>
        <dbReference type="EMBL" id="MDQ0349396.1"/>
    </source>
</evidence>
<evidence type="ECO:0000313" key="2">
    <source>
        <dbReference type="Proteomes" id="UP001238467"/>
    </source>
</evidence>
<dbReference type="NCBIfam" id="TIGR01725">
    <property type="entry name" value="phge_HK97_gp10"/>
    <property type="match status" value="1"/>
</dbReference>
<protein>
    <submittedName>
        <fullName evidence="1">HK97 gp10 family phage protein</fullName>
    </submittedName>
</protein>
<organism evidence="1 2">
    <name type="scientific">Ancylobacter vacuolatus</name>
    <dbReference type="NCBI Taxonomy" id="223389"/>
    <lineage>
        <taxon>Bacteria</taxon>
        <taxon>Pseudomonadati</taxon>
        <taxon>Pseudomonadota</taxon>
        <taxon>Alphaproteobacteria</taxon>
        <taxon>Hyphomicrobiales</taxon>
        <taxon>Xanthobacteraceae</taxon>
        <taxon>Ancylobacter</taxon>
    </lineage>
</organism>
<name>A0ABU0DLU0_9HYPH</name>
<dbReference type="InterPro" id="IPR010064">
    <property type="entry name" value="HK97-gp10_tail"/>
</dbReference>
<gene>
    <name evidence="1" type="ORF">J2S76_003841</name>
</gene>
<reference evidence="1 2" key="1">
    <citation type="submission" date="2023-07" db="EMBL/GenBank/DDBJ databases">
        <title>Genomic Encyclopedia of Type Strains, Phase IV (KMG-IV): sequencing the most valuable type-strain genomes for metagenomic binning, comparative biology and taxonomic classification.</title>
        <authorList>
            <person name="Goeker M."/>
        </authorList>
    </citation>
    <scope>NUCLEOTIDE SEQUENCE [LARGE SCALE GENOMIC DNA]</scope>
    <source>
        <strain evidence="1 2">DSM 1277</strain>
    </source>
</reference>
<dbReference type="EMBL" id="JAUSUH010000010">
    <property type="protein sequence ID" value="MDQ0349396.1"/>
    <property type="molecule type" value="Genomic_DNA"/>
</dbReference>
<dbReference type="RefSeq" id="WP_307063059.1">
    <property type="nucleotide sequence ID" value="NZ_JAUSUH010000010.1"/>
</dbReference>
<comment type="caution">
    <text evidence="1">The sequence shown here is derived from an EMBL/GenBank/DDBJ whole genome shotgun (WGS) entry which is preliminary data.</text>
</comment>
<proteinExistence type="predicted"/>